<evidence type="ECO:0000313" key="3">
    <source>
        <dbReference type="EMBL" id="ROR55305.1"/>
    </source>
</evidence>
<evidence type="ECO:0000256" key="2">
    <source>
        <dbReference type="SAM" id="SignalP"/>
    </source>
</evidence>
<evidence type="ECO:0000313" key="4">
    <source>
        <dbReference type="Proteomes" id="UP000275749"/>
    </source>
</evidence>
<dbReference type="PROSITE" id="PS51257">
    <property type="entry name" value="PROKAR_LIPOPROTEIN"/>
    <property type="match status" value="1"/>
</dbReference>
<keyword evidence="2" id="KW-0732">Signal</keyword>
<feature type="region of interest" description="Disordered" evidence="1">
    <location>
        <begin position="24"/>
        <end position="58"/>
    </location>
</feature>
<accession>A0A3N1ZWU9</accession>
<dbReference type="AlphaFoldDB" id="A0A3N1ZWU9"/>
<evidence type="ECO:0000256" key="1">
    <source>
        <dbReference type="SAM" id="MobiDB-lite"/>
    </source>
</evidence>
<name>A0A3N1ZWU9_9ACTN</name>
<reference evidence="3 4" key="1">
    <citation type="submission" date="2018-11" db="EMBL/GenBank/DDBJ databases">
        <title>Sequencing the genomes of 1000 actinobacteria strains.</title>
        <authorList>
            <person name="Klenk H.-P."/>
        </authorList>
    </citation>
    <scope>NUCLEOTIDE SEQUENCE [LARGE SCALE GENOMIC DNA]</scope>
    <source>
        <strain evidence="3 4">DSM 10546</strain>
    </source>
</reference>
<dbReference type="RefSeq" id="WP_148060562.1">
    <property type="nucleotide sequence ID" value="NZ_RKHG01000001.1"/>
</dbReference>
<proteinExistence type="predicted"/>
<feature type="signal peptide" evidence="2">
    <location>
        <begin position="1"/>
        <end position="22"/>
    </location>
</feature>
<dbReference type="Proteomes" id="UP000275749">
    <property type="component" value="Unassembled WGS sequence"/>
</dbReference>
<organism evidence="3 4">
    <name type="scientific">Luteococcus japonicus</name>
    <dbReference type="NCBI Taxonomy" id="33984"/>
    <lineage>
        <taxon>Bacteria</taxon>
        <taxon>Bacillati</taxon>
        <taxon>Actinomycetota</taxon>
        <taxon>Actinomycetes</taxon>
        <taxon>Propionibacteriales</taxon>
        <taxon>Propionibacteriaceae</taxon>
        <taxon>Luteococcus</taxon>
    </lineage>
</organism>
<comment type="caution">
    <text evidence="3">The sequence shown here is derived from an EMBL/GenBank/DDBJ whole genome shotgun (WGS) entry which is preliminary data.</text>
</comment>
<gene>
    <name evidence="3" type="ORF">EDD41_2568</name>
</gene>
<protein>
    <submittedName>
        <fullName evidence="3">Uncharacterized protein</fullName>
    </submittedName>
</protein>
<feature type="chain" id="PRO_5017927057" evidence="2">
    <location>
        <begin position="23"/>
        <end position="182"/>
    </location>
</feature>
<sequence length="182" mass="18124">MRSHRLSVVAASALMLAGAACGTEESTPAAPTSTPAAEPPTTSTPATTSTSAEPVGAKDYTTTGGAGEGLYFTAGALHCGITRSITGCQSEALVKNLPECDDPDTKAPFVALVASEPSGTCTTQGVFLADPSGGKVKELPVGQTLSSHGATCEVVAVGSVRCSSPLGSLVANPQQFTLKVKA</sequence>
<feature type="compositionally biased region" description="Low complexity" evidence="1">
    <location>
        <begin position="24"/>
        <end position="54"/>
    </location>
</feature>
<dbReference type="EMBL" id="RKHG01000001">
    <property type="protein sequence ID" value="ROR55305.1"/>
    <property type="molecule type" value="Genomic_DNA"/>
</dbReference>